<gene>
    <name evidence="6" type="primary">rbsD</name>
    <name evidence="6" type="ORF">KDA82_08065</name>
</gene>
<accession>A0A8T4INH4</accession>
<evidence type="ECO:0000256" key="4">
    <source>
        <dbReference type="ARBA" id="ARBA00023235"/>
    </source>
</evidence>
<dbReference type="Gene3D" id="3.40.1650.10">
    <property type="entry name" value="RbsD-like domain"/>
    <property type="match status" value="1"/>
</dbReference>
<dbReference type="InterPro" id="IPR007721">
    <property type="entry name" value="RbsD_FucU"/>
</dbReference>
<comment type="catalytic activity">
    <reaction evidence="1">
        <text>beta-D-ribopyranose = beta-D-ribofuranose</text>
        <dbReference type="Rhea" id="RHEA:25432"/>
        <dbReference type="ChEBI" id="CHEBI:27476"/>
        <dbReference type="ChEBI" id="CHEBI:47002"/>
        <dbReference type="EC" id="5.4.99.62"/>
    </reaction>
</comment>
<keyword evidence="5" id="KW-0119">Carbohydrate metabolism</keyword>
<evidence type="ECO:0000313" key="7">
    <source>
        <dbReference type="Proteomes" id="UP000675554"/>
    </source>
</evidence>
<keyword evidence="7" id="KW-1185">Reference proteome</keyword>
<organism evidence="6 7">
    <name type="scientific">Streptomyces daliensis</name>
    <dbReference type="NCBI Taxonomy" id="299421"/>
    <lineage>
        <taxon>Bacteria</taxon>
        <taxon>Bacillati</taxon>
        <taxon>Actinomycetota</taxon>
        <taxon>Actinomycetes</taxon>
        <taxon>Kitasatosporales</taxon>
        <taxon>Streptomycetaceae</taxon>
        <taxon>Streptomyces</taxon>
    </lineage>
</organism>
<protein>
    <recommendedName>
        <fullName evidence="2">D-ribose pyranase</fullName>
        <ecNumber evidence="2">5.4.99.62</ecNumber>
    </recommendedName>
</protein>
<dbReference type="GO" id="GO:0005829">
    <property type="term" value="C:cytosol"/>
    <property type="evidence" value="ECO:0007669"/>
    <property type="project" value="TreeGrafter"/>
</dbReference>
<dbReference type="Pfam" id="PF05025">
    <property type="entry name" value="RbsD_FucU"/>
    <property type="match status" value="1"/>
</dbReference>
<dbReference type="EMBL" id="JAGSMN010000150">
    <property type="protein sequence ID" value="MBR7672970.1"/>
    <property type="molecule type" value="Genomic_DNA"/>
</dbReference>
<dbReference type="EC" id="5.4.99.62" evidence="2"/>
<comment type="caution">
    <text evidence="6">The sequence shown here is derived from an EMBL/GenBank/DDBJ whole genome shotgun (WGS) entry which is preliminary data.</text>
</comment>
<dbReference type="SUPFAM" id="SSF102546">
    <property type="entry name" value="RbsD-like"/>
    <property type="match status" value="1"/>
</dbReference>
<dbReference type="GO" id="GO:0062193">
    <property type="term" value="F:D-ribose pyranase activity"/>
    <property type="evidence" value="ECO:0007669"/>
    <property type="project" value="UniProtKB-EC"/>
</dbReference>
<sequence length="127" mass="13810">MAEFQRSWLLAQLGHTDHVVVCDSGLPIPHGCGGPRVVDLSLVAGQPPFAAVLGAVLDELTIEGAVAACEVRDENLRIAEFLNRRFDGLELVPHEELKERVQDARLVVRTGEATPYANVILRCGVPF</sequence>
<dbReference type="PANTHER" id="PTHR37831:SF1">
    <property type="entry name" value="D-RIBOSE PYRANASE"/>
    <property type="match status" value="1"/>
</dbReference>
<evidence type="ECO:0000256" key="5">
    <source>
        <dbReference type="ARBA" id="ARBA00023277"/>
    </source>
</evidence>
<evidence type="ECO:0000256" key="3">
    <source>
        <dbReference type="ARBA" id="ARBA00022490"/>
    </source>
</evidence>
<dbReference type="GO" id="GO:0048029">
    <property type="term" value="F:monosaccharide binding"/>
    <property type="evidence" value="ECO:0007669"/>
    <property type="project" value="InterPro"/>
</dbReference>
<evidence type="ECO:0000313" key="6">
    <source>
        <dbReference type="EMBL" id="MBR7672970.1"/>
    </source>
</evidence>
<proteinExistence type="predicted"/>
<reference evidence="6" key="1">
    <citation type="submission" date="2021-04" db="EMBL/GenBank/DDBJ databases">
        <title>Sequencing of actinobacteria type strains.</title>
        <authorList>
            <person name="Nguyen G.-S."/>
            <person name="Wentzel A."/>
        </authorList>
    </citation>
    <scope>NUCLEOTIDE SEQUENCE</scope>
    <source>
        <strain evidence="6">DSM 42095</strain>
    </source>
</reference>
<dbReference type="NCBIfam" id="NF008761">
    <property type="entry name" value="PRK11797.1"/>
    <property type="match status" value="1"/>
</dbReference>
<dbReference type="GO" id="GO:0019303">
    <property type="term" value="P:D-ribose catabolic process"/>
    <property type="evidence" value="ECO:0007669"/>
    <property type="project" value="TreeGrafter"/>
</dbReference>
<dbReference type="InterPro" id="IPR023064">
    <property type="entry name" value="D-ribose_pyranase"/>
</dbReference>
<dbReference type="PANTHER" id="PTHR37831">
    <property type="entry name" value="D-RIBOSE PYRANASE"/>
    <property type="match status" value="1"/>
</dbReference>
<name>A0A8T4INH4_9ACTN</name>
<dbReference type="Proteomes" id="UP000675554">
    <property type="component" value="Unassembled WGS sequence"/>
</dbReference>
<keyword evidence="4 6" id="KW-0413">Isomerase</keyword>
<evidence type="ECO:0000256" key="1">
    <source>
        <dbReference type="ARBA" id="ARBA00000223"/>
    </source>
</evidence>
<evidence type="ECO:0000256" key="2">
    <source>
        <dbReference type="ARBA" id="ARBA00012862"/>
    </source>
</evidence>
<keyword evidence="3" id="KW-0963">Cytoplasm</keyword>
<dbReference type="AlphaFoldDB" id="A0A8T4INH4"/>
<dbReference type="InterPro" id="IPR023750">
    <property type="entry name" value="RbsD-like_sf"/>
</dbReference>
<dbReference type="GO" id="GO:0016872">
    <property type="term" value="F:intramolecular lyase activity"/>
    <property type="evidence" value="ECO:0007669"/>
    <property type="project" value="InterPro"/>
</dbReference>